<dbReference type="GO" id="GO:0005093">
    <property type="term" value="F:Rab GDP-dissociation inhibitor activity"/>
    <property type="evidence" value="ECO:0007669"/>
    <property type="project" value="InterPro"/>
</dbReference>
<keyword evidence="4" id="KW-1185">Reference proteome</keyword>
<dbReference type="InterPro" id="IPR036188">
    <property type="entry name" value="FAD/NAD-bd_sf"/>
</dbReference>
<dbReference type="PANTHER" id="PTHR11787">
    <property type="entry name" value="RAB GDP-DISSOCIATION INHIBITOR"/>
    <property type="match status" value="1"/>
</dbReference>
<dbReference type="Gene3D" id="3.50.50.60">
    <property type="entry name" value="FAD/NAD(P)-binding domain"/>
    <property type="match status" value="1"/>
</dbReference>
<dbReference type="AlphaFoldDB" id="A0A2R6S5Q5"/>
<dbReference type="EMBL" id="MLYV02000034">
    <property type="protein sequence ID" value="PSS37596.1"/>
    <property type="molecule type" value="Genomic_DNA"/>
</dbReference>
<evidence type="ECO:0000256" key="2">
    <source>
        <dbReference type="RuleBase" id="RU363124"/>
    </source>
</evidence>
<dbReference type="SUPFAM" id="SSF51905">
    <property type="entry name" value="FAD/NAD(P)-binding domain"/>
    <property type="match status" value="1"/>
</dbReference>
<gene>
    <name evidence="3" type="ORF">PHLCEN_2v523</name>
</gene>
<evidence type="ECO:0000313" key="3">
    <source>
        <dbReference type="EMBL" id="PSS37596.1"/>
    </source>
</evidence>
<reference evidence="3 4" key="1">
    <citation type="submission" date="2018-02" db="EMBL/GenBank/DDBJ databases">
        <title>Genome sequence of the basidiomycete white-rot fungus Phlebia centrifuga.</title>
        <authorList>
            <person name="Granchi Z."/>
            <person name="Peng M."/>
            <person name="de Vries R.P."/>
            <person name="Hilden K."/>
            <person name="Makela M.R."/>
            <person name="Grigoriev I."/>
            <person name="Riley R."/>
        </authorList>
    </citation>
    <scope>NUCLEOTIDE SEQUENCE [LARGE SCALE GENOMIC DNA]</scope>
    <source>
        <strain evidence="3 4">FBCC195</strain>
    </source>
</reference>
<dbReference type="GO" id="GO:0007264">
    <property type="term" value="P:small GTPase-mediated signal transduction"/>
    <property type="evidence" value="ECO:0007669"/>
    <property type="project" value="InterPro"/>
</dbReference>
<dbReference type="Pfam" id="PF00996">
    <property type="entry name" value="GDI"/>
    <property type="match status" value="2"/>
</dbReference>
<evidence type="ECO:0000256" key="1">
    <source>
        <dbReference type="ARBA" id="ARBA00005593"/>
    </source>
</evidence>
<accession>A0A2R6S5Q5</accession>
<dbReference type="Gene3D" id="1.10.405.10">
    <property type="entry name" value="Guanine Nucleotide Dissociation Inhibitor, domain 1"/>
    <property type="match status" value="1"/>
</dbReference>
<dbReference type="GO" id="GO:0005737">
    <property type="term" value="C:cytoplasm"/>
    <property type="evidence" value="ECO:0007669"/>
    <property type="project" value="TreeGrafter"/>
</dbReference>
<dbReference type="STRING" id="98765.A0A2R6S5Q5"/>
<dbReference type="InterPro" id="IPR018203">
    <property type="entry name" value="GDP_dissociation_inhibitor"/>
</dbReference>
<comment type="similarity">
    <text evidence="1 2">Belongs to the Rab GDI family.</text>
</comment>
<sequence length="232" mass="26087">MALQVIVLGTGLTECILSGLLSVEGKKVLHMDRNDYYGGDSASLNLTQACWFNSARLWGALLTKLAQLYRKFRPDQTPPAELGRDRDYAVDLIPKFIIASGELTKILVHTDVTRYLEFKQIAGSFVYRDGKISKVPSNEMEALKSPLMGLFEKRRAKKFFEFLQGWKDEDPATHQGSWTLAQVSLLSLSDISRLLGINLDKDTMQTVYTKFGLEPGTQDFIGHAMALYLNDE</sequence>
<dbReference type="OrthoDB" id="9446342at2759"/>
<name>A0A2R6S5Q5_9APHY</name>
<dbReference type="Proteomes" id="UP000186601">
    <property type="component" value="Unassembled WGS sequence"/>
</dbReference>
<dbReference type="PRINTS" id="PR00891">
    <property type="entry name" value="RABGDIREP"/>
</dbReference>
<dbReference type="PRINTS" id="PR00892">
    <property type="entry name" value="RABGDI"/>
</dbReference>
<protein>
    <recommendedName>
        <fullName evidence="2">Rab GDP dissociation inhibitor</fullName>
    </recommendedName>
</protein>
<organism evidence="3 4">
    <name type="scientific">Hermanssonia centrifuga</name>
    <dbReference type="NCBI Taxonomy" id="98765"/>
    <lineage>
        <taxon>Eukaryota</taxon>
        <taxon>Fungi</taxon>
        <taxon>Dikarya</taxon>
        <taxon>Basidiomycota</taxon>
        <taxon>Agaricomycotina</taxon>
        <taxon>Agaricomycetes</taxon>
        <taxon>Polyporales</taxon>
        <taxon>Meruliaceae</taxon>
        <taxon>Hermanssonia</taxon>
    </lineage>
</organism>
<comment type="caution">
    <text evidence="3">The sequence shown here is derived from an EMBL/GenBank/DDBJ whole genome shotgun (WGS) entry which is preliminary data.</text>
</comment>
<proteinExistence type="inferred from homology"/>
<dbReference type="GO" id="GO:0015031">
    <property type="term" value="P:protein transport"/>
    <property type="evidence" value="ECO:0007669"/>
    <property type="project" value="InterPro"/>
</dbReference>
<dbReference type="PANTHER" id="PTHR11787:SF8">
    <property type="entry name" value="RAB GDP DISSOCIATION INHIBITOR"/>
    <property type="match status" value="1"/>
</dbReference>
<evidence type="ECO:0000313" key="4">
    <source>
        <dbReference type="Proteomes" id="UP000186601"/>
    </source>
</evidence>
<dbReference type="InterPro" id="IPR000806">
    <property type="entry name" value="RabGDI"/>
</dbReference>
<dbReference type="GO" id="GO:0016192">
    <property type="term" value="P:vesicle-mediated transport"/>
    <property type="evidence" value="ECO:0007669"/>
    <property type="project" value="TreeGrafter"/>
</dbReference>